<keyword evidence="4" id="KW-1185">Reference proteome</keyword>
<dbReference type="EMBL" id="JARKHS020030681">
    <property type="protein sequence ID" value="KAK8761889.1"/>
    <property type="molecule type" value="Genomic_DNA"/>
</dbReference>
<dbReference type="InterPro" id="IPR049126">
    <property type="entry name" value="FAN1-like_TPR"/>
</dbReference>
<dbReference type="GO" id="GO:0036297">
    <property type="term" value="P:interstrand cross-link repair"/>
    <property type="evidence" value="ECO:0007669"/>
    <property type="project" value="InterPro"/>
</dbReference>
<reference evidence="3 4" key="1">
    <citation type="journal article" date="2023" name="Arcadia Sci">
        <title>De novo assembly of a long-read Amblyomma americanum tick genome.</title>
        <authorList>
            <person name="Chou S."/>
            <person name="Poskanzer K.E."/>
            <person name="Rollins M."/>
            <person name="Thuy-Boun P.S."/>
        </authorList>
    </citation>
    <scope>NUCLEOTIDE SEQUENCE [LARGE SCALE GENOMIC DNA]</scope>
    <source>
        <strain evidence="3">F_SG_1</strain>
        <tissue evidence="3">Salivary glands</tissue>
    </source>
</reference>
<name>A0AAQ4DHE9_AMBAM</name>
<comment type="subcellular location">
    <subcellularLocation>
        <location evidence="1">Nucleus</location>
    </subcellularLocation>
</comment>
<comment type="catalytic activity">
    <reaction evidence="1">
        <text>Hydrolytically removes 5'-nucleotides successively from the 3'-hydroxy termini of 3'-hydroxy-terminated oligonucleotides.</text>
        <dbReference type="EC" id="3.1.4.1"/>
    </reaction>
</comment>
<dbReference type="GO" id="GO:0008409">
    <property type="term" value="F:5'-3' exonuclease activity"/>
    <property type="evidence" value="ECO:0007669"/>
    <property type="project" value="TreeGrafter"/>
</dbReference>
<organism evidence="3 4">
    <name type="scientific">Amblyomma americanum</name>
    <name type="common">Lone star tick</name>
    <dbReference type="NCBI Taxonomy" id="6943"/>
    <lineage>
        <taxon>Eukaryota</taxon>
        <taxon>Metazoa</taxon>
        <taxon>Ecdysozoa</taxon>
        <taxon>Arthropoda</taxon>
        <taxon>Chelicerata</taxon>
        <taxon>Arachnida</taxon>
        <taxon>Acari</taxon>
        <taxon>Parasitiformes</taxon>
        <taxon>Ixodida</taxon>
        <taxon>Ixodoidea</taxon>
        <taxon>Ixodidae</taxon>
        <taxon>Amblyomminae</taxon>
        <taxon>Amblyomma</taxon>
    </lineage>
</organism>
<keyword evidence="1" id="KW-0227">DNA damage</keyword>
<dbReference type="GO" id="GO:0004528">
    <property type="term" value="F:phosphodiesterase I activity"/>
    <property type="evidence" value="ECO:0007669"/>
    <property type="project" value="UniProtKB-EC"/>
</dbReference>
<dbReference type="GO" id="GO:0017108">
    <property type="term" value="F:5'-flap endonuclease activity"/>
    <property type="evidence" value="ECO:0007669"/>
    <property type="project" value="TreeGrafter"/>
</dbReference>
<comment type="caution">
    <text evidence="3">The sequence shown here is derived from an EMBL/GenBank/DDBJ whole genome shotgun (WGS) entry which is preliminary data.</text>
</comment>
<keyword evidence="1" id="KW-0234">DNA repair</keyword>
<proteinExistence type="inferred from homology"/>
<protein>
    <recommendedName>
        <fullName evidence="1">Fanconi-associated nuclease</fullName>
        <ecNumber evidence="1">3.1.4.1</ecNumber>
    </recommendedName>
</protein>
<evidence type="ECO:0000256" key="1">
    <source>
        <dbReference type="RuleBase" id="RU365033"/>
    </source>
</evidence>
<dbReference type="PANTHER" id="PTHR15749:SF4">
    <property type="entry name" value="FANCONI-ASSOCIATED NUCLEASE 1"/>
    <property type="match status" value="1"/>
</dbReference>
<evidence type="ECO:0000259" key="2">
    <source>
        <dbReference type="Pfam" id="PF21170"/>
    </source>
</evidence>
<dbReference type="Pfam" id="PF21170">
    <property type="entry name" value="FAN1_TPR"/>
    <property type="match status" value="1"/>
</dbReference>
<feature type="domain" description="Fanconi-associated nuclease 1-like TPR" evidence="2">
    <location>
        <begin position="122"/>
        <end position="273"/>
    </location>
</feature>
<comment type="function">
    <text evidence="1">Nuclease required for the repair of DNA interstrand cross-links (ICL). Acts as a 5'-3' exonuclease that anchors at a cut end of DNA and cleaves DNA successively at every third nucleotide, allowing to excise an ICL from one strand through flanking incisions.</text>
</comment>
<keyword evidence="1" id="KW-0539">Nucleus</keyword>
<accession>A0AAQ4DHE9</accession>
<gene>
    <name evidence="3" type="ORF">V5799_026840</name>
</gene>
<keyword evidence="1" id="KW-0479">Metal-binding</keyword>
<evidence type="ECO:0000313" key="4">
    <source>
        <dbReference type="Proteomes" id="UP001321473"/>
    </source>
</evidence>
<dbReference type="GO" id="GO:0070336">
    <property type="term" value="F:flap-structured DNA binding"/>
    <property type="evidence" value="ECO:0007669"/>
    <property type="project" value="TreeGrafter"/>
</dbReference>
<dbReference type="EC" id="3.1.4.1" evidence="1"/>
<dbReference type="InterPro" id="IPR033315">
    <property type="entry name" value="Fan1-like"/>
</dbReference>
<evidence type="ECO:0000313" key="3">
    <source>
        <dbReference type="EMBL" id="KAK8761889.1"/>
    </source>
</evidence>
<keyword evidence="1" id="KW-0378">Hydrolase</keyword>
<dbReference type="AlphaFoldDB" id="A0AAQ4DHE9"/>
<keyword evidence="1" id="KW-0540">Nuclease</keyword>
<keyword evidence="1" id="KW-0460">Magnesium</keyword>
<dbReference type="Proteomes" id="UP001321473">
    <property type="component" value="Unassembled WGS sequence"/>
</dbReference>
<comment type="cofactor">
    <cofactor evidence="1">
        <name>Mg(2+)</name>
        <dbReference type="ChEBI" id="CHEBI:18420"/>
    </cofactor>
    <cofactor evidence="1">
        <name>Mn(2+)</name>
        <dbReference type="ChEBI" id="CHEBI:29035"/>
    </cofactor>
</comment>
<keyword evidence="1" id="KW-0464">Manganese</keyword>
<comment type="similarity">
    <text evidence="1">Belongs to the FAN1 family.</text>
</comment>
<dbReference type="PANTHER" id="PTHR15749">
    <property type="entry name" value="FANCONI-ASSOCIATED NUCLEASE 1"/>
    <property type="match status" value="1"/>
</dbReference>
<dbReference type="GO" id="GO:0046872">
    <property type="term" value="F:metal ion binding"/>
    <property type="evidence" value="ECO:0007669"/>
    <property type="project" value="UniProtKB-KW"/>
</dbReference>
<sequence>MFYEFLDADEKCQKLLARLLQRKHMWRRTSKIGYPDIAHDISPVLLALRDKGYIEDATSLKDLGIVLRLLSPYELKTLAQVFKLKTSGQGKGSLADSLLDHCSKQQPVLFGSRKTSLQQLVLKRYEASRILETELIQATAEKKWDKAKQLFYDIEKLAKSTDALERQERDQLLAPFLRHFSMCGVYTRCRCLGVDVLQRLKEHRHAIKVLQDLLDQKLYCQSRRGHWWDRLALNLEVHLGKPNEALKVLHEALDDPSISPAARHALVTRANRLAVKMPKGVSPTLESLLKLEKFDTLPQVNPRLPV</sequence>
<dbReference type="GO" id="GO:0005634">
    <property type="term" value="C:nucleus"/>
    <property type="evidence" value="ECO:0007669"/>
    <property type="project" value="UniProtKB-SubCell"/>
</dbReference>